<evidence type="ECO:0000313" key="4">
    <source>
        <dbReference type="EMBL" id="KAF7842969.1"/>
    </source>
</evidence>
<evidence type="ECO:0000256" key="1">
    <source>
        <dbReference type="ARBA" id="ARBA00022722"/>
    </source>
</evidence>
<comment type="caution">
    <text evidence="4">The sequence shown here is derived from an EMBL/GenBank/DDBJ whole genome shotgun (WGS) entry which is preliminary data.</text>
</comment>
<feature type="domain" description="3'-5' exonuclease" evidence="3">
    <location>
        <begin position="109"/>
        <end position="211"/>
    </location>
</feature>
<reference evidence="4" key="1">
    <citation type="submission" date="2020-09" db="EMBL/GenBank/DDBJ databases">
        <title>Genome-Enabled Discovery of Anthraquinone Biosynthesis in Senna tora.</title>
        <authorList>
            <person name="Kang S.-H."/>
            <person name="Pandey R.P."/>
            <person name="Lee C.-M."/>
            <person name="Sim J.-S."/>
            <person name="Jeong J.-T."/>
            <person name="Choi B.-S."/>
            <person name="Jung M."/>
            <person name="Ginzburg D."/>
            <person name="Zhao K."/>
            <person name="Won S.Y."/>
            <person name="Oh T.-J."/>
            <person name="Yu Y."/>
            <person name="Kim N.-H."/>
            <person name="Lee O.R."/>
            <person name="Lee T.-H."/>
            <person name="Bashyal P."/>
            <person name="Kim T.-S."/>
            <person name="Lee W.-H."/>
            <person name="Kawkins C."/>
            <person name="Kim C.-K."/>
            <person name="Kim J.S."/>
            <person name="Ahn B.O."/>
            <person name="Rhee S.Y."/>
            <person name="Sohng J.K."/>
        </authorList>
    </citation>
    <scope>NUCLEOTIDE SEQUENCE</scope>
    <source>
        <tissue evidence="4">Leaf</tissue>
    </source>
</reference>
<gene>
    <name evidence="4" type="ORF">G2W53_005267</name>
</gene>
<dbReference type="InterPro" id="IPR002562">
    <property type="entry name" value="3'-5'_exonuclease_dom"/>
</dbReference>
<dbReference type="OrthoDB" id="1393165at2759"/>
<keyword evidence="2" id="KW-0378">Hydrolase</keyword>
<sequence>MVLPITIDANEEAHDRYDGYDTYTVHVGDHRILTVVTNCRGTLAKWLNDVAKSIKNRSPTTLLVGVSAEHESLVYDKSGLRDQPYDLLNLCIGSHCLVYQIEESDYDRGSKAYQKHLRDFFDNPRVVAVGMNMNSVAQKLDRDHGIKMRNQLDLKEMAMKRFNKEDCCDLDNIAKNLVGRHIEVVRPVRIHWNRWRINRQKVKYTTLDAYLCYLGRVDYPEHEGLRLIYSSHPEQKLLLAFLLAVSTLNL</sequence>
<dbReference type="PANTHER" id="PTHR13620">
    <property type="entry name" value="3-5 EXONUCLEASE"/>
    <property type="match status" value="1"/>
</dbReference>
<evidence type="ECO:0000259" key="3">
    <source>
        <dbReference type="Pfam" id="PF01612"/>
    </source>
</evidence>
<dbReference type="GO" id="GO:0008408">
    <property type="term" value="F:3'-5' exonuclease activity"/>
    <property type="evidence" value="ECO:0007669"/>
    <property type="project" value="InterPro"/>
</dbReference>
<dbReference type="GO" id="GO:0006139">
    <property type="term" value="P:nucleobase-containing compound metabolic process"/>
    <property type="evidence" value="ECO:0007669"/>
    <property type="project" value="InterPro"/>
</dbReference>
<proteinExistence type="predicted"/>
<evidence type="ECO:0000256" key="2">
    <source>
        <dbReference type="ARBA" id="ARBA00022801"/>
    </source>
</evidence>
<dbReference type="PANTHER" id="PTHR13620:SF80">
    <property type="entry name" value="3'-5' EXONUCLEASE DOMAIN-CONTAINING PROTEIN"/>
    <property type="match status" value="1"/>
</dbReference>
<dbReference type="GO" id="GO:0005737">
    <property type="term" value="C:cytoplasm"/>
    <property type="evidence" value="ECO:0007669"/>
    <property type="project" value="TreeGrafter"/>
</dbReference>
<protein>
    <recommendedName>
        <fullName evidence="3">3'-5' exonuclease domain-containing protein</fullName>
    </recommendedName>
</protein>
<name>A0A835CHX6_9FABA</name>
<organism evidence="4 5">
    <name type="scientific">Senna tora</name>
    <dbReference type="NCBI Taxonomy" id="362788"/>
    <lineage>
        <taxon>Eukaryota</taxon>
        <taxon>Viridiplantae</taxon>
        <taxon>Streptophyta</taxon>
        <taxon>Embryophyta</taxon>
        <taxon>Tracheophyta</taxon>
        <taxon>Spermatophyta</taxon>
        <taxon>Magnoliopsida</taxon>
        <taxon>eudicotyledons</taxon>
        <taxon>Gunneridae</taxon>
        <taxon>Pentapetalae</taxon>
        <taxon>rosids</taxon>
        <taxon>fabids</taxon>
        <taxon>Fabales</taxon>
        <taxon>Fabaceae</taxon>
        <taxon>Caesalpinioideae</taxon>
        <taxon>Cassia clade</taxon>
        <taxon>Senna</taxon>
    </lineage>
</organism>
<dbReference type="GO" id="GO:0005634">
    <property type="term" value="C:nucleus"/>
    <property type="evidence" value="ECO:0007669"/>
    <property type="project" value="TreeGrafter"/>
</dbReference>
<accession>A0A835CHX6</accession>
<keyword evidence="1" id="KW-0540">Nuclease</keyword>
<keyword evidence="5" id="KW-1185">Reference proteome</keyword>
<dbReference type="InterPro" id="IPR036397">
    <property type="entry name" value="RNaseH_sf"/>
</dbReference>
<dbReference type="GO" id="GO:0003676">
    <property type="term" value="F:nucleic acid binding"/>
    <property type="evidence" value="ECO:0007669"/>
    <property type="project" value="InterPro"/>
</dbReference>
<dbReference type="EMBL" id="JAAIUW010000002">
    <property type="protein sequence ID" value="KAF7842969.1"/>
    <property type="molecule type" value="Genomic_DNA"/>
</dbReference>
<dbReference type="AlphaFoldDB" id="A0A835CHX6"/>
<dbReference type="SUPFAM" id="SSF53098">
    <property type="entry name" value="Ribonuclease H-like"/>
    <property type="match status" value="1"/>
</dbReference>
<dbReference type="Gene3D" id="3.30.420.10">
    <property type="entry name" value="Ribonuclease H-like superfamily/Ribonuclease H"/>
    <property type="match status" value="1"/>
</dbReference>
<dbReference type="Proteomes" id="UP000634136">
    <property type="component" value="Unassembled WGS sequence"/>
</dbReference>
<dbReference type="InterPro" id="IPR012337">
    <property type="entry name" value="RNaseH-like_sf"/>
</dbReference>
<dbReference type="Pfam" id="PF01612">
    <property type="entry name" value="DNA_pol_A_exo1"/>
    <property type="match status" value="1"/>
</dbReference>
<evidence type="ECO:0000313" key="5">
    <source>
        <dbReference type="Proteomes" id="UP000634136"/>
    </source>
</evidence>
<dbReference type="InterPro" id="IPR051132">
    <property type="entry name" value="3-5_Exonuclease_domain"/>
</dbReference>